<sequence>MYVAQVVQPQVNPDSTIAQFGTGRAVWHGACSLTRVVQFGTGRAVSHHPVSGSCRTTKLTFKRIRDLILCCVKNTVEDRIMDSGASFHATYCKEELERFKLYSGKTLKDVRYIPGLKRRLISVGQLDEEGYNVFFGDRQWIGMNMLASKGKVPDVRKVDIYFYKPGDLGKQKNLSFIMLVKTRKLQRSCGRYNANLQVKCLNFDNSGEYRLRITEEGWRGKDTSLAHLKVFGCDSFVQSHQVIQSKDITFMDSIYRARFASDSSSLAKPIQESQVVLVDIPKNLAENDSIVVEHGLSSKITQSLGGSSDTSERSENSGSFEDSGRSDTEDSKDGAFSKEGGSETPQNGKPGSYLEALSSKESVQWKKDINEEMVSLEKNQTCSLVRISVGKKASQRLWMFKVKEEQDGSKSGHGRDEHFDPNHETEPEPYRFPVGDEIEVEVLRSFNWPPSELITEDGFLPGRGYSQFNDVVQPQVNPDSTIAQSGMGRVVWHGSCSLARA</sequence>
<evidence type="ECO:0000256" key="1">
    <source>
        <dbReference type="SAM" id="MobiDB-lite"/>
    </source>
</evidence>
<gene>
    <name evidence="3" type="ORF">Tci_064369</name>
</gene>
<feature type="domain" description="Retrovirus-related Pol polyprotein from transposon TNT 1-94-like beta-barrel" evidence="2">
    <location>
        <begin position="104"/>
        <end position="131"/>
    </location>
</feature>
<proteinExistence type="predicted"/>
<protein>
    <recommendedName>
        <fullName evidence="2">Retrovirus-related Pol polyprotein from transposon TNT 1-94-like beta-barrel domain-containing protein</fullName>
    </recommendedName>
</protein>
<dbReference type="EMBL" id="BKCJ010010618">
    <property type="protein sequence ID" value="GEU92391.1"/>
    <property type="molecule type" value="Genomic_DNA"/>
</dbReference>
<name>A0A6L2P1K7_TANCI</name>
<evidence type="ECO:0000259" key="2">
    <source>
        <dbReference type="Pfam" id="PF22936"/>
    </source>
</evidence>
<feature type="compositionally biased region" description="Basic and acidic residues" evidence="1">
    <location>
        <begin position="322"/>
        <end position="336"/>
    </location>
</feature>
<dbReference type="AlphaFoldDB" id="A0A6L2P1K7"/>
<dbReference type="Pfam" id="PF22936">
    <property type="entry name" value="Pol_BBD"/>
    <property type="match status" value="1"/>
</dbReference>
<organism evidence="3">
    <name type="scientific">Tanacetum cinerariifolium</name>
    <name type="common">Dalmatian daisy</name>
    <name type="synonym">Chrysanthemum cinerariifolium</name>
    <dbReference type="NCBI Taxonomy" id="118510"/>
    <lineage>
        <taxon>Eukaryota</taxon>
        <taxon>Viridiplantae</taxon>
        <taxon>Streptophyta</taxon>
        <taxon>Embryophyta</taxon>
        <taxon>Tracheophyta</taxon>
        <taxon>Spermatophyta</taxon>
        <taxon>Magnoliopsida</taxon>
        <taxon>eudicotyledons</taxon>
        <taxon>Gunneridae</taxon>
        <taxon>Pentapetalae</taxon>
        <taxon>asterids</taxon>
        <taxon>campanulids</taxon>
        <taxon>Asterales</taxon>
        <taxon>Asteraceae</taxon>
        <taxon>Asteroideae</taxon>
        <taxon>Anthemideae</taxon>
        <taxon>Anthemidinae</taxon>
        <taxon>Tanacetum</taxon>
    </lineage>
</organism>
<comment type="caution">
    <text evidence="3">The sequence shown here is derived from an EMBL/GenBank/DDBJ whole genome shotgun (WGS) entry which is preliminary data.</text>
</comment>
<feature type="compositionally biased region" description="Polar residues" evidence="1">
    <location>
        <begin position="300"/>
        <end position="309"/>
    </location>
</feature>
<reference evidence="3" key="1">
    <citation type="journal article" date="2019" name="Sci. Rep.">
        <title>Draft genome of Tanacetum cinerariifolium, the natural source of mosquito coil.</title>
        <authorList>
            <person name="Yamashiro T."/>
            <person name="Shiraishi A."/>
            <person name="Satake H."/>
            <person name="Nakayama K."/>
        </authorList>
    </citation>
    <scope>NUCLEOTIDE SEQUENCE</scope>
</reference>
<feature type="region of interest" description="Disordered" evidence="1">
    <location>
        <begin position="300"/>
        <end position="353"/>
    </location>
</feature>
<accession>A0A6L2P1K7</accession>
<feature type="compositionally biased region" description="Basic and acidic residues" evidence="1">
    <location>
        <begin position="404"/>
        <end position="429"/>
    </location>
</feature>
<dbReference type="InterPro" id="IPR054722">
    <property type="entry name" value="PolX-like_BBD"/>
</dbReference>
<evidence type="ECO:0000313" key="3">
    <source>
        <dbReference type="EMBL" id="GEU92391.1"/>
    </source>
</evidence>
<feature type="region of interest" description="Disordered" evidence="1">
    <location>
        <begin position="404"/>
        <end position="431"/>
    </location>
</feature>